<name>A0A9P0M2P5_ACAOB</name>
<dbReference type="CDD" id="cd01650">
    <property type="entry name" value="RT_nLTR_like"/>
    <property type="match status" value="1"/>
</dbReference>
<dbReference type="Proteomes" id="UP001152888">
    <property type="component" value="Unassembled WGS sequence"/>
</dbReference>
<feature type="transmembrane region" description="Helical" evidence="1">
    <location>
        <begin position="483"/>
        <end position="506"/>
    </location>
</feature>
<protein>
    <recommendedName>
        <fullName evidence="2">Reverse transcriptase domain-containing protein</fullName>
    </recommendedName>
</protein>
<keyword evidence="1" id="KW-0472">Membrane</keyword>
<evidence type="ECO:0000259" key="2">
    <source>
        <dbReference type="PROSITE" id="PS50878"/>
    </source>
</evidence>
<gene>
    <name evidence="3" type="ORF">ACAOBT_LOCUS28498</name>
</gene>
<evidence type="ECO:0000313" key="3">
    <source>
        <dbReference type="EMBL" id="CAH2005356.1"/>
    </source>
</evidence>
<sequence length="639" mass="74018">MKNRDKLKRALKLNPSPAEISEYKEYRNRLNKIIRFTKNEYYKSKFNQSSHDIKKVYKLVKEVTNESQTECPITYLKDEKNDMIIDKKQIADFANNFFINIGREMSDKIGNPPTPFQFINSPSYSMYLKPTNRNEIIEHIMSLKNSCSPGLDKLTTKIIKQLHVYLLDPLVHIINLIFKTGKVPKQFKISVVSPIHKAGDKEYISNYRPINIISNLAKIFEKCLKVRLVAFLDSNKLLSENQFGFRQGLSTSHAVYELASKIMYHLNNGDKCIALFLDLAKAFDTVSHPLLLQALEGHGVRGAVLSVFRDYLMHRIQCVRIADVLSEPKTVQHGVPQGTVLGPILFNIYVNYLCSLAVDGDVIAYADDTVVVFHGETWESTGEKLKTDFAKIKNLLDTFKLTLNIKKTHYIAFSITMANRPAFNQIKLDNIDEPLKEVNEIKYLGVVVDKHLKWDRHVLYLSKKIRFFIHKFYALRNILNIKLLLMIYKALVVPLLVYGIIVWGGMYGSNLGQLKVVQNHIVRIILKKPRLYPTMQLYSQEINNIKILYILAVCSFVHASKKLNTNYVSHNYMTRANTTHNLNVPQSRRDLNLRFVTYLAPKFYNLIPANIRNIGNNKKFNISFNMFCWENREQFMRLF</sequence>
<keyword evidence="1" id="KW-0812">Transmembrane</keyword>
<feature type="domain" description="Reverse transcriptase" evidence="2">
    <location>
        <begin position="176"/>
        <end position="448"/>
    </location>
</feature>
<dbReference type="Pfam" id="PF00078">
    <property type="entry name" value="RVT_1"/>
    <property type="match status" value="1"/>
</dbReference>
<organism evidence="3 4">
    <name type="scientific">Acanthoscelides obtectus</name>
    <name type="common">Bean weevil</name>
    <name type="synonym">Bruchus obtectus</name>
    <dbReference type="NCBI Taxonomy" id="200917"/>
    <lineage>
        <taxon>Eukaryota</taxon>
        <taxon>Metazoa</taxon>
        <taxon>Ecdysozoa</taxon>
        <taxon>Arthropoda</taxon>
        <taxon>Hexapoda</taxon>
        <taxon>Insecta</taxon>
        <taxon>Pterygota</taxon>
        <taxon>Neoptera</taxon>
        <taxon>Endopterygota</taxon>
        <taxon>Coleoptera</taxon>
        <taxon>Polyphaga</taxon>
        <taxon>Cucujiformia</taxon>
        <taxon>Chrysomeloidea</taxon>
        <taxon>Chrysomelidae</taxon>
        <taxon>Bruchinae</taxon>
        <taxon>Bruchini</taxon>
        <taxon>Acanthoscelides</taxon>
    </lineage>
</organism>
<dbReference type="GO" id="GO:0071897">
    <property type="term" value="P:DNA biosynthetic process"/>
    <property type="evidence" value="ECO:0007669"/>
    <property type="project" value="UniProtKB-ARBA"/>
</dbReference>
<evidence type="ECO:0000256" key="1">
    <source>
        <dbReference type="SAM" id="Phobius"/>
    </source>
</evidence>
<reference evidence="3" key="1">
    <citation type="submission" date="2022-03" db="EMBL/GenBank/DDBJ databases">
        <authorList>
            <person name="Sayadi A."/>
        </authorList>
    </citation>
    <scope>NUCLEOTIDE SEQUENCE</scope>
</reference>
<evidence type="ECO:0000313" key="4">
    <source>
        <dbReference type="Proteomes" id="UP001152888"/>
    </source>
</evidence>
<dbReference type="PANTHER" id="PTHR33332">
    <property type="entry name" value="REVERSE TRANSCRIPTASE DOMAIN-CONTAINING PROTEIN"/>
    <property type="match status" value="1"/>
</dbReference>
<dbReference type="PROSITE" id="PS50878">
    <property type="entry name" value="RT_POL"/>
    <property type="match status" value="1"/>
</dbReference>
<dbReference type="AlphaFoldDB" id="A0A9P0M2P5"/>
<dbReference type="EMBL" id="CAKOFQ010007636">
    <property type="protein sequence ID" value="CAH2005356.1"/>
    <property type="molecule type" value="Genomic_DNA"/>
</dbReference>
<dbReference type="InterPro" id="IPR000477">
    <property type="entry name" value="RT_dom"/>
</dbReference>
<comment type="caution">
    <text evidence="3">The sequence shown here is derived from an EMBL/GenBank/DDBJ whole genome shotgun (WGS) entry which is preliminary data.</text>
</comment>
<dbReference type="OrthoDB" id="6778366at2759"/>
<keyword evidence="4" id="KW-1185">Reference proteome</keyword>
<dbReference type="SUPFAM" id="SSF56672">
    <property type="entry name" value="DNA/RNA polymerases"/>
    <property type="match status" value="1"/>
</dbReference>
<accession>A0A9P0M2P5</accession>
<keyword evidence="1" id="KW-1133">Transmembrane helix</keyword>
<dbReference type="InterPro" id="IPR043502">
    <property type="entry name" value="DNA/RNA_pol_sf"/>
</dbReference>
<proteinExistence type="predicted"/>